<evidence type="ECO:0000256" key="1">
    <source>
        <dbReference type="ARBA" id="ARBA00022679"/>
    </source>
</evidence>
<evidence type="ECO:0000313" key="7">
    <source>
        <dbReference type="Proteomes" id="UP000266673"/>
    </source>
</evidence>
<dbReference type="Gene3D" id="1.10.510.10">
    <property type="entry name" value="Transferase(Phosphotransferase) domain 1"/>
    <property type="match status" value="1"/>
</dbReference>
<dbReference type="OrthoDB" id="4062651at2759"/>
<dbReference type="GO" id="GO:0005524">
    <property type="term" value="F:ATP binding"/>
    <property type="evidence" value="ECO:0007669"/>
    <property type="project" value="UniProtKB-KW"/>
</dbReference>
<comment type="caution">
    <text evidence="6">The sequence shown here is derived from an EMBL/GenBank/DDBJ whole genome shotgun (WGS) entry which is preliminary data.</text>
</comment>
<protein>
    <submittedName>
        <fullName evidence="6">Kinase-like domain-containing protein</fullName>
    </submittedName>
</protein>
<evidence type="ECO:0000256" key="2">
    <source>
        <dbReference type="ARBA" id="ARBA00022741"/>
    </source>
</evidence>
<proteinExistence type="predicted"/>
<name>A0A397VUZ3_9GLOM</name>
<keyword evidence="7" id="KW-1185">Reference proteome</keyword>
<keyword evidence="3 6" id="KW-0418">Kinase</keyword>
<dbReference type="GO" id="GO:0004674">
    <property type="term" value="F:protein serine/threonine kinase activity"/>
    <property type="evidence" value="ECO:0007669"/>
    <property type="project" value="TreeGrafter"/>
</dbReference>
<dbReference type="SUPFAM" id="SSF56112">
    <property type="entry name" value="Protein kinase-like (PK-like)"/>
    <property type="match status" value="1"/>
</dbReference>
<keyword evidence="1" id="KW-0808">Transferase</keyword>
<dbReference type="AlphaFoldDB" id="A0A397VUZ3"/>
<dbReference type="STRING" id="44941.A0A397VUZ3"/>
<dbReference type="InterPro" id="IPR051681">
    <property type="entry name" value="Ser/Thr_Kinases-Pseudokinases"/>
</dbReference>
<evidence type="ECO:0000313" key="6">
    <source>
        <dbReference type="EMBL" id="RIB26374.1"/>
    </source>
</evidence>
<dbReference type="PROSITE" id="PS50011">
    <property type="entry name" value="PROTEIN_KINASE_DOM"/>
    <property type="match status" value="1"/>
</dbReference>
<evidence type="ECO:0000259" key="5">
    <source>
        <dbReference type="PROSITE" id="PS50011"/>
    </source>
</evidence>
<gene>
    <name evidence="6" type="ORF">C2G38_265782</name>
</gene>
<dbReference type="Pfam" id="PF07714">
    <property type="entry name" value="PK_Tyr_Ser-Thr"/>
    <property type="match status" value="1"/>
</dbReference>
<accession>A0A397VUZ3</accession>
<reference evidence="6 7" key="1">
    <citation type="submission" date="2018-06" db="EMBL/GenBank/DDBJ databases">
        <title>Comparative genomics reveals the genomic features of Rhizophagus irregularis, R. cerebriforme, R. diaphanum and Gigaspora rosea, and their symbiotic lifestyle signature.</title>
        <authorList>
            <person name="Morin E."/>
            <person name="San Clemente H."/>
            <person name="Chen E.C.H."/>
            <person name="De La Providencia I."/>
            <person name="Hainaut M."/>
            <person name="Kuo A."/>
            <person name="Kohler A."/>
            <person name="Murat C."/>
            <person name="Tang N."/>
            <person name="Roy S."/>
            <person name="Loubradou J."/>
            <person name="Henrissat B."/>
            <person name="Grigoriev I.V."/>
            <person name="Corradi N."/>
            <person name="Roux C."/>
            <person name="Martin F.M."/>
        </authorList>
    </citation>
    <scope>NUCLEOTIDE SEQUENCE [LARGE SCALE GENOMIC DNA]</scope>
    <source>
        <strain evidence="6 7">DAOM 194757</strain>
    </source>
</reference>
<dbReference type="PANTHER" id="PTHR44329">
    <property type="entry name" value="SERINE/THREONINE-PROTEIN KINASE TNNI3K-RELATED"/>
    <property type="match status" value="1"/>
</dbReference>
<dbReference type="InterPro" id="IPR011009">
    <property type="entry name" value="Kinase-like_dom_sf"/>
</dbReference>
<dbReference type="Proteomes" id="UP000266673">
    <property type="component" value="Unassembled WGS sequence"/>
</dbReference>
<keyword evidence="4" id="KW-0067">ATP-binding</keyword>
<feature type="domain" description="Protein kinase" evidence="5">
    <location>
        <begin position="1"/>
        <end position="94"/>
    </location>
</feature>
<dbReference type="InterPro" id="IPR000719">
    <property type="entry name" value="Prot_kinase_dom"/>
</dbReference>
<keyword evidence="2" id="KW-0547">Nucleotide-binding</keyword>
<sequence length="94" mass="10929">MLVLQFANGGNLRQYLHKKWHESTFKISLDEIIDFAMQITNGLEHLHNNNIIHCDLHYKNILMNDGELLIADFGLSKKIDDTYNITELLDLTMV</sequence>
<dbReference type="EMBL" id="QKWP01000137">
    <property type="protein sequence ID" value="RIB26374.1"/>
    <property type="molecule type" value="Genomic_DNA"/>
</dbReference>
<organism evidence="6 7">
    <name type="scientific">Gigaspora rosea</name>
    <dbReference type="NCBI Taxonomy" id="44941"/>
    <lineage>
        <taxon>Eukaryota</taxon>
        <taxon>Fungi</taxon>
        <taxon>Fungi incertae sedis</taxon>
        <taxon>Mucoromycota</taxon>
        <taxon>Glomeromycotina</taxon>
        <taxon>Glomeromycetes</taxon>
        <taxon>Diversisporales</taxon>
        <taxon>Gigasporaceae</taxon>
        <taxon>Gigaspora</taxon>
    </lineage>
</organism>
<evidence type="ECO:0000256" key="3">
    <source>
        <dbReference type="ARBA" id="ARBA00022777"/>
    </source>
</evidence>
<dbReference type="PANTHER" id="PTHR44329:SF288">
    <property type="entry name" value="MITOGEN-ACTIVATED PROTEIN KINASE KINASE KINASE 20"/>
    <property type="match status" value="1"/>
</dbReference>
<evidence type="ECO:0000256" key="4">
    <source>
        <dbReference type="ARBA" id="ARBA00022840"/>
    </source>
</evidence>
<dbReference type="InterPro" id="IPR001245">
    <property type="entry name" value="Ser-Thr/Tyr_kinase_cat_dom"/>
</dbReference>